<dbReference type="EMBL" id="CP043043">
    <property type="protein sequence ID" value="QEH97312.1"/>
    <property type="molecule type" value="Genomic_DNA"/>
</dbReference>
<protein>
    <submittedName>
        <fullName evidence="1">Uncharacterized protein</fullName>
    </submittedName>
</protein>
<sequence>MFAFTAIQTVRWRGFGFDRATGLIELRLGLVGLAFVSGDLWTKHKALRVQCDELMRENEALRGEVQRD</sequence>
<evidence type="ECO:0000313" key="1">
    <source>
        <dbReference type="EMBL" id="QEH97312.1"/>
    </source>
</evidence>
<dbReference type="AlphaFoldDB" id="A0AAP9EV64"/>
<proteinExistence type="predicted"/>
<dbReference type="RefSeq" id="WP_148620969.1">
    <property type="nucleotide sequence ID" value="NZ_CP043043.1"/>
</dbReference>
<dbReference type="Proteomes" id="UP000323560">
    <property type="component" value="Chromosome"/>
</dbReference>
<accession>A0AAP9EV64</accession>
<reference evidence="1 2" key="1">
    <citation type="submission" date="2019-08" db="EMBL/GenBank/DDBJ databases">
        <title>Gluconobacter frateurii HD924 genome.</title>
        <authorList>
            <person name="Liu Y."/>
            <person name="Zhang P."/>
        </authorList>
    </citation>
    <scope>NUCLEOTIDE SEQUENCE [LARGE SCALE GENOMIC DNA]</scope>
    <source>
        <strain evidence="1 2">HD924</strain>
    </source>
</reference>
<evidence type="ECO:0000313" key="2">
    <source>
        <dbReference type="Proteomes" id="UP000323560"/>
    </source>
</evidence>
<dbReference type="KEGG" id="gti:FXF46_14420"/>
<organism evidence="1 2">
    <name type="scientific">Gluconobacter thailandicus</name>
    <dbReference type="NCBI Taxonomy" id="257438"/>
    <lineage>
        <taxon>Bacteria</taxon>
        <taxon>Pseudomonadati</taxon>
        <taxon>Pseudomonadota</taxon>
        <taxon>Alphaproteobacteria</taxon>
        <taxon>Acetobacterales</taxon>
        <taxon>Acetobacteraceae</taxon>
        <taxon>Gluconobacter</taxon>
    </lineage>
</organism>
<gene>
    <name evidence="1" type="ORF">FXF46_14420</name>
</gene>
<name>A0AAP9EV64_GLUTH</name>